<dbReference type="Proteomes" id="UP000887540">
    <property type="component" value="Unplaced"/>
</dbReference>
<organism evidence="3 4">
    <name type="scientific">Acrobeloides nanus</name>
    <dbReference type="NCBI Taxonomy" id="290746"/>
    <lineage>
        <taxon>Eukaryota</taxon>
        <taxon>Metazoa</taxon>
        <taxon>Ecdysozoa</taxon>
        <taxon>Nematoda</taxon>
        <taxon>Chromadorea</taxon>
        <taxon>Rhabditida</taxon>
        <taxon>Tylenchina</taxon>
        <taxon>Cephalobomorpha</taxon>
        <taxon>Cephaloboidea</taxon>
        <taxon>Cephalobidae</taxon>
        <taxon>Acrobeloides</taxon>
    </lineage>
</organism>
<evidence type="ECO:0000313" key="4">
    <source>
        <dbReference type="WBParaSite" id="ACRNAN_scaffold1107.g21728.t1"/>
    </source>
</evidence>
<dbReference type="WBParaSite" id="ACRNAN_scaffold1107.g21728.t1">
    <property type="protein sequence ID" value="ACRNAN_scaffold1107.g21728.t1"/>
    <property type="gene ID" value="ACRNAN_scaffold1107.g21728"/>
</dbReference>
<accession>A0A914CI74</accession>
<keyword evidence="1" id="KW-0694">RNA-binding</keyword>
<dbReference type="Gene3D" id="3.30.2300.10">
    <property type="entry name" value="THUMP superfamily"/>
    <property type="match status" value="1"/>
</dbReference>
<sequence length="252" mass="28326">MPPPIKKKKNIYRPNQTKKKCVDPGSRGLFFTCENEKQAVKEARNLIDKYLSTAEPSDENEAGDEYNEDVSETLNKLCKEASSSKTNFPKLRPTGVKNCLFFEMSFLSTDELYSIVDKILVDCQTAAQCRFLQRIIPIEETCSTDIKDVSLAISKVIQRHFNRTTASGGNSKPTYAVDFKARNNDQISKTVVFDMVDTALKTVSTTGAKVNLSLPELTLVVHVTNKTVMLACLRDFIQRRKFSLHVPKVSTD</sequence>
<dbReference type="PROSITE" id="PS51165">
    <property type="entry name" value="THUMP"/>
    <property type="match status" value="1"/>
</dbReference>
<protein>
    <submittedName>
        <fullName evidence="4">THUMP domain-containing protein</fullName>
    </submittedName>
</protein>
<evidence type="ECO:0000259" key="2">
    <source>
        <dbReference type="PROSITE" id="PS51165"/>
    </source>
</evidence>
<feature type="domain" description="THUMP" evidence="2">
    <location>
        <begin position="120"/>
        <end position="234"/>
    </location>
</feature>
<dbReference type="InterPro" id="IPR040183">
    <property type="entry name" value="THUMPD1-like"/>
</dbReference>
<dbReference type="SUPFAM" id="SSF143437">
    <property type="entry name" value="THUMP domain-like"/>
    <property type="match status" value="1"/>
</dbReference>
<dbReference type="PANTHER" id="PTHR13452">
    <property type="entry name" value="THUMP DOMAIN CONTAINING PROTEIN 1-RELATED"/>
    <property type="match status" value="1"/>
</dbReference>
<evidence type="ECO:0000256" key="1">
    <source>
        <dbReference type="PROSITE-ProRule" id="PRU00529"/>
    </source>
</evidence>
<dbReference type="CDD" id="cd11717">
    <property type="entry name" value="THUMP_THUMPD1_like"/>
    <property type="match status" value="1"/>
</dbReference>
<reference evidence="4" key="1">
    <citation type="submission" date="2022-11" db="UniProtKB">
        <authorList>
            <consortium name="WormBaseParasite"/>
        </authorList>
    </citation>
    <scope>IDENTIFICATION</scope>
</reference>
<dbReference type="InterPro" id="IPR004114">
    <property type="entry name" value="THUMP_dom"/>
</dbReference>
<dbReference type="GO" id="GO:0006400">
    <property type="term" value="P:tRNA modification"/>
    <property type="evidence" value="ECO:0007669"/>
    <property type="project" value="InterPro"/>
</dbReference>
<evidence type="ECO:0000313" key="3">
    <source>
        <dbReference type="Proteomes" id="UP000887540"/>
    </source>
</evidence>
<proteinExistence type="predicted"/>
<name>A0A914CI74_9BILA</name>
<dbReference type="Pfam" id="PF02926">
    <property type="entry name" value="THUMP"/>
    <property type="match status" value="1"/>
</dbReference>
<dbReference type="PANTHER" id="PTHR13452:SF10">
    <property type="entry name" value="THUMP DOMAIN-CONTAINING PROTEIN 1"/>
    <property type="match status" value="1"/>
</dbReference>
<keyword evidence="3" id="KW-1185">Reference proteome</keyword>
<dbReference type="GO" id="GO:0003723">
    <property type="term" value="F:RNA binding"/>
    <property type="evidence" value="ECO:0007669"/>
    <property type="project" value="UniProtKB-UniRule"/>
</dbReference>
<dbReference type="AlphaFoldDB" id="A0A914CI74"/>